<sequence length="43" mass="5059">MTVIKPPWPDCPICPGTKLVREPKRWLCLRCGYWRKRDDGSEA</sequence>
<dbReference type="EMBL" id="LAZR01010769">
    <property type="protein sequence ID" value="KKM65185.1"/>
    <property type="molecule type" value="Genomic_DNA"/>
</dbReference>
<reference evidence="1" key="1">
    <citation type="journal article" date="2015" name="Nature">
        <title>Complex archaea that bridge the gap between prokaryotes and eukaryotes.</title>
        <authorList>
            <person name="Spang A."/>
            <person name="Saw J.H."/>
            <person name="Jorgensen S.L."/>
            <person name="Zaremba-Niedzwiedzka K."/>
            <person name="Martijn J."/>
            <person name="Lind A.E."/>
            <person name="van Eijk R."/>
            <person name="Schleper C."/>
            <person name="Guy L."/>
            <person name="Ettema T.J."/>
        </authorList>
    </citation>
    <scope>NUCLEOTIDE SEQUENCE</scope>
</reference>
<evidence type="ECO:0000313" key="1">
    <source>
        <dbReference type="EMBL" id="KKM65185.1"/>
    </source>
</evidence>
<gene>
    <name evidence="1" type="ORF">LCGC14_1493840</name>
</gene>
<protein>
    <submittedName>
        <fullName evidence="1">Uncharacterized protein</fullName>
    </submittedName>
</protein>
<comment type="caution">
    <text evidence="1">The sequence shown here is derived from an EMBL/GenBank/DDBJ whole genome shotgun (WGS) entry which is preliminary data.</text>
</comment>
<name>A0A0F9LLI2_9ZZZZ</name>
<proteinExistence type="predicted"/>
<accession>A0A0F9LLI2</accession>
<organism evidence="1">
    <name type="scientific">marine sediment metagenome</name>
    <dbReference type="NCBI Taxonomy" id="412755"/>
    <lineage>
        <taxon>unclassified sequences</taxon>
        <taxon>metagenomes</taxon>
        <taxon>ecological metagenomes</taxon>
    </lineage>
</organism>
<dbReference type="AlphaFoldDB" id="A0A0F9LLI2"/>